<dbReference type="RefSeq" id="WP_042626567.1">
    <property type="nucleotide sequence ID" value="NZ_BSTO01000011.1"/>
</dbReference>
<protein>
    <submittedName>
        <fullName evidence="3">Putative bacteriophage protein</fullName>
    </submittedName>
</protein>
<gene>
    <name evidence="3" type="ORF">BGL_1c17810</name>
</gene>
<evidence type="ECO:0000259" key="2">
    <source>
        <dbReference type="Pfam" id="PF23961"/>
    </source>
</evidence>
<name>A0A0B6RYZ5_BURPL</name>
<dbReference type="AlphaFoldDB" id="A0A0B6RYZ5"/>
<keyword evidence="4" id="KW-1185">Reference proteome</keyword>
<evidence type="ECO:0000256" key="1">
    <source>
        <dbReference type="SAM" id="MobiDB-lite"/>
    </source>
</evidence>
<organism evidence="3 4">
    <name type="scientific">Burkholderia plantarii</name>
    <dbReference type="NCBI Taxonomy" id="41899"/>
    <lineage>
        <taxon>Bacteria</taxon>
        <taxon>Pseudomonadati</taxon>
        <taxon>Pseudomonadota</taxon>
        <taxon>Betaproteobacteria</taxon>
        <taxon>Burkholderiales</taxon>
        <taxon>Burkholderiaceae</taxon>
        <taxon>Burkholderia</taxon>
    </lineage>
</organism>
<dbReference type="Proteomes" id="UP000031838">
    <property type="component" value="Chromosome 1"/>
</dbReference>
<sequence length="200" mass="21282">MNDSSTGGYLTPASAQPPIEDDGLDELLGELIAGVTTLPPDAVWPVGKATPLSTPSPYADGCVFGIHSLCSDAGPVIRHDGTGEGRDCYVQHQEIEVLCRFSGPQARSYAQRLADGLAMPQNREPLQLHDMAFAGASPIRASPEPVDRQADQPAAYRYDITVSLRRKLTRTYAVLNLRSASAAMTTDSSTPASDISSVHS</sequence>
<reference evidence="3 4" key="2">
    <citation type="journal article" date="2016" name="Appl. Microbiol. Biotechnol.">
        <title>Mutations improving production and secretion of extracellular lipase by Burkholderia glumae PG1.</title>
        <authorList>
            <person name="Knapp A."/>
            <person name="Voget S."/>
            <person name="Gao R."/>
            <person name="Zaburannyi N."/>
            <person name="Krysciak D."/>
            <person name="Breuer M."/>
            <person name="Hauer B."/>
            <person name="Streit W.R."/>
            <person name="Muller R."/>
            <person name="Daniel R."/>
            <person name="Jaeger K.E."/>
        </authorList>
    </citation>
    <scope>NUCLEOTIDE SEQUENCE [LARGE SCALE GENOMIC DNA]</scope>
    <source>
        <strain evidence="3 4">PG1</strain>
    </source>
</reference>
<evidence type="ECO:0000313" key="3">
    <source>
        <dbReference type="EMBL" id="AJK46290.1"/>
    </source>
</evidence>
<evidence type="ECO:0000313" key="4">
    <source>
        <dbReference type="Proteomes" id="UP000031838"/>
    </source>
</evidence>
<dbReference type="Pfam" id="PF23961">
    <property type="entry name" value="Phage_tail_terminator_9"/>
    <property type="match status" value="1"/>
</dbReference>
<dbReference type="InterPro" id="IPR057087">
    <property type="entry name" value="Gp12-like"/>
</dbReference>
<dbReference type="KEGG" id="bpla:bpln_1g16510"/>
<dbReference type="EMBL" id="CP002580">
    <property type="protein sequence ID" value="AJK46290.1"/>
    <property type="molecule type" value="Genomic_DNA"/>
</dbReference>
<proteinExistence type="predicted"/>
<reference evidence="4" key="1">
    <citation type="submission" date="2011-03" db="EMBL/GenBank/DDBJ databases">
        <authorList>
            <person name="Voget S."/>
            <person name="Streit W.R."/>
            <person name="Jaeger K.E."/>
            <person name="Daniel R."/>
        </authorList>
    </citation>
    <scope>NUCLEOTIDE SEQUENCE [LARGE SCALE GENOMIC DNA]</scope>
    <source>
        <strain evidence="4">PG1</strain>
    </source>
</reference>
<dbReference type="HOGENOM" id="CLU_118929_0_0_4"/>
<accession>A0A0B6RYZ5</accession>
<feature type="domain" description="Phage neck terminator protein gp12-like" evidence="2">
    <location>
        <begin position="24"/>
        <end position="177"/>
    </location>
</feature>
<dbReference type="KEGG" id="bgp:BGL_1c17810"/>
<feature type="region of interest" description="Disordered" evidence="1">
    <location>
        <begin position="1"/>
        <end position="20"/>
    </location>
</feature>